<gene>
    <name evidence="1" type="ORF">BSAL_90465</name>
</gene>
<dbReference type="VEuPathDB" id="TriTrypDB:BSAL_90465"/>
<dbReference type="Proteomes" id="UP000051952">
    <property type="component" value="Unassembled WGS sequence"/>
</dbReference>
<accession>A0A0S4J722</accession>
<keyword evidence="2" id="KW-1185">Reference proteome</keyword>
<reference evidence="2" key="1">
    <citation type="submission" date="2015-09" db="EMBL/GenBank/DDBJ databases">
        <authorList>
            <consortium name="Pathogen Informatics"/>
        </authorList>
    </citation>
    <scope>NUCLEOTIDE SEQUENCE [LARGE SCALE GENOMIC DNA]</scope>
    <source>
        <strain evidence="2">Lake Konstanz</strain>
    </source>
</reference>
<evidence type="ECO:0000313" key="2">
    <source>
        <dbReference type="Proteomes" id="UP000051952"/>
    </source>
</evidence>
<organism evidence="1 2">
    <name type="scientific">Bodo saltans</name>
    <name type="common">Flagellated protozoan</name>
    <dbReference type="NCBI Taxonomy" id="75058"/>
    <lineage>
        <taxon>Eukaryota</taxon>
        <taxon>Discoba</taxon>
        <taxon>Euglenozoa</taxon>
        <taxon>Kinetoplastea</taxon>
        <taxon>Metakinetoplastina</taxon>
        <taxon>Eubodonida</taxon>
        <taxon>Bodonidae</taxon>
        <taxon>Bodo</taxon>
    </lineage>
</organism>
<sequence length="411" mass="45107">MTCVLGEICGAQQNALRKKQLMFAVVTSLDVDSMFARVTRESKRPLHSIPLFPCSAEDIDDTVAKCVQIVYGDRPASFAAKLLWAAHGTGGHFRSLEELVRSFQAPPHFSETREPVPETASYILDVVARQLRAPLEPMLESDHIGAVFSKVRASNTLYDVAMRNSDGVFYKATNARHGMVIPCVAPRGLSERLAYDDDTPVAQSIVRLWHRIYQLMTSDRDKVLRAWVVGVPLLEVMASTLLREANGNNPVALLDVWPRAFVQQWGGKEATLFYRPVGSDCGKVLATNTYVDGLSGDDKALSDVCKGKGKVPQLCQAMTSDYPAGVDGAHTLAVKTASGAQRPIPVVMQMKACNTVSGELLKTWAEAAHADAKGRLKLKQGSYFVALYVSKPMKKEWEALMPEGTIVVDRR</sequence>
<protein>
    <submittedName>
        <fullName evidence="1">Uncharacterized protein</fullName>
    </submittedName>
</protein>
<dbReference type="AlphaFoldDB" id="A0A0S4J722"/>
<name>A0A0S4J722_BODSA</name>
<proteinExistence type="predicted"/>
<dbReference type="EMBL" id="CYKH01001182">
    <property type="protein sequence ID" value="CUG85698.1"/>
    <property type="molecule type" value="Genomic_DNA"/>
</dbReference>
<evidence type="ECO:0000313" key="1">
    <source>
        <dbReference type="EMBL" id="CUG85698.1"/>
    </source>
</evidence>